<evidence type="ECO:0000256" key="10">
    <source>
        <dbReference type="ARBA" id="ARBA00023136"/>
    </source>
</evidence>
<dbReference type="PROSITE" id="PS51201">
    <property type="entry name" value="RCK_N"/>
    <property type="match status" value="1"/>
</dbReference>
<dbReference type="InterPro" id="IPR003148">
    <property type="entry name" value="RCK_N"/>
</dbReference>
<keyword evidence="9" id="KW-0406">Ion transport</keyword>
<dbReference type="SUPFAM" id="SSF51735">
    <property type="entry name" value="NAD(P)-binding Rossmann-fold domains"/>
    <property type="match status" value="1"/>
</dbReference>
<keyword evidence="3" id="KW-0813">Transport</keyword>
<feature type="transmembrane region" description="Helical" evidence="11">
    <location>
        <begin position="84"/>
        <end position="105"/>
    </location>
</feature>
<keyword evidence="4" id="KW-0050">Antiport</keyword>
<feature type="transmembrane region" description="Helical" evidence="11">
    <location>
        <begin position="145"/>
        <end position="167"/>
    </location>
</feature>
<dbReference type="Proteomes" id="UP001221838">
    <property type="component" value="Unassembled WGS sequence"/>
</dbReference>
<dbReference type="NCBIfam" id="TIGR00932">
    <property type="entry name" value="2a37"/>
    <property type="match status" value="1"/>
</dbReference>
<dbReference type="Pfam" id="PF00999">
    <property type="entry name" value="Na_H_Exchanger"/>
    <property type="match status" value="1"/>
</dbReference>
<dbReference type="InterPro" id="IPR036291">
    <property type="entry name" value="NAD(P)-bd_dom_sf"/>
</dbReference>
<evidence type="ECO:0000256" key="5">
    <source>
        <dbReference type="ARBA" id="ARBA00022538"/>
    </source>
</evidence>
<gene>
    <name evidence="13" type="ORF">POL68_34735</name>
</gene>
<accession>A0ABT5DKM1</accession>
<dbReference type="PANTHER" id="PTHR46157:SF4">
    <property type="entry name" value="K(+) EFFLUX ANTIPORTER 3, CHLOROPLASTIC"/>
    <property type="match status" value="1"/>
</dbReference>
<evidence type="ECO:0000256" key="11">
    <source>
        <dbReference type="SAM" id="Phobius"/>
    </source>
</evidence>
<keyword evidence="6 11" id="KW-0812">Transmembrane</keyword>
<dbReference type="PANTHER" id="PTHR46157">
    <property type="entry name" value="K(+) EFFLUX ANTIPORTER 3, CHLOROPLASTIC"/>
    <property type="match status" value="1"/>
</dbReference>
<dbReference type="InterPro" id="IPR006153">
    <property type="entry name" value="Cation/H_exchanger_TM"/>
</dbReference>
<evidence type="ECO:0000256" key="4">
    <source>
        <dbReference type="ARBA" id="ARBA00022449"/>
    </source>
</evidence>
<keyword evidence="8 11" id="KW-1133">Transmembrane helix</keyword>
<keyword evidence="7" id="KW-0630">Potassium</keyword>
<feature type="transmembrane region" description="Helical" evidence="11">
    <location>
        <begin position="179"/>
        <end position="201"/>
    </location>
</feature>
<proteinExistence type="inferred from homology"/>
<feature type="domain" description="RCK N-terminal" evidence="12">
    <location>
        <begin position="399"/>
        <end position="515"/>
    </location>
</feature>
<evidence type="ECO:0000256" key="8">
    <source>
        <dbReference type="ARBA" id="ARBA00022989"/>
    </source>
</evidence>
<comment type="subcellular location">
    <subcellularLocation>
        <location evidence="1">Membrane</location>
        <topology evidence="1">Multi-pass membrane protein</topology>
    </subcellularLocation>
</comment>
<evidence type="ECO:0000256" key="3">
    <source>
        <dbReference type="ARBA" id="ARBA00022448"/>
    </source>
</evidence>
<evidence type="ECO:0000256" key="9">
    <source>
        <dbReference type="ARBA" id="ARBA00023065"/>
    </source>
</evidence>
<feature type="transmembrane region" description="Helical" evidence="11">
    <location>
        <begin position="357"/>
        <end position="377"/>
    </location>
</feature>
<feature type="transmembrane region" description="Helical" evidence="11">
    <location>
        <begin position="294"/>
        <end position="312"/>
    </location>
</feature>
<organism evidence="13 14">
    <name type="scientific">Stigmatella ashevillensis</name>
    <dbReference type="NCBI Taxonomy" id="2995309"/>
    <lineage>
        <taxon>Bacteria</taxon>
        <taxon>Pseudomonadati</taxon>
        <taxon>Myxococcota</taxon>
        <taxon>Myxococcia</taxon>
        <taxon>Myxococcales</taxon>
        <taxon>Cystobacterineae</taxon>
        <taxon>Archangiaceae</taxon>
        <taxon>Stigmatella</taxon>
    </lineage>
</organism>
<reference evidence="13 14" key="1">
    <citation type="submission" date="2022-11" db="EMBL/GenBank/DDBJ databases">
        <title>Minimal conservation of predation-associated metabolite biosynthetic gene clusters underscores biosynthetic potential of Myxococcota including descriptions for ten novel species: Archangium lansinium sp. nov., Myxococcus landrumus sp. nov., Nannocystis bai.</title>
        <authorList>
            <person name="Ahearne A."/>
            <person name="Stevens C."/>
            <person name="Dowd S."/>
        </authorList>
    </citation>
    <scope>NUCLEOTIDE SEQUENCE [LARGE SCALE GENOMIC DNA]</scope>
    <source>
        <strain evidence="13 14">NCWAL01</strain>
    </source>
</reference>
<dbReference type="RefSeq" id="WP_272144041.1">
    <property type="nucleotide sequence ID" value="NZ_JAQNDM010000002.1"/>
</dbReference>
<keyword evidence="5" id="KW-0633">Potassium transport</keyword>
<evidence type="ECO:0000256" key="7">
    <source>
        <dbReference type="ARBA" id="ARBA00022958"/>
    </source>
</evidence>
<evidence type="ECO:0000256" key="6">
    <source>
        <dbReference type="ARBA" id="ARBA00022692"/>
    </source>
</evidence>
<evidence type="ECO:0000256" key="2">
    <source>
        <dbReference type="ARBA" id="ARBA00005551"/>
    </source>
</evidence>
<evidence type="ECO:0000256" key="1">
    <source>
        <dbReference type="ARBA" id="ARBA00004141"/>
    </source>
</evidence>
<dbReference type="InterPro" id="IPR004771">
    <property type="entry name" value="K/H_exchanger"/>
</dbReference>
<comment type="caution">
    <text evidence="13">The sequence shown here is derived from an EMBL/GenBank/DDBJ whole genome shotgun (WGS) entry which is preliminary data.</text>
</comment>
<dbReference type="EMBL" id="JAQNDM010000002">
    <property type="protein sequence ID" value="MDC0713675.1"/>
    <property type="molecule type" value="Genomic_DNA"/>
</dbReference>
<feature type="transmembrane region" description="Helical" evidence="11">
    <location>
        <begin position="324"/>
        <end position="345"/>
    </location>
</feature>
<dbReference type="InterPro" id="IPR038770">
    <property type="entry name" value="Na+/solute_symporter_sf"/>
</dbReference>
<protein>
    <submittedName>
        <fullName evidence="13">Monovalent cation:proton antiporter-2 (CPA2) family protein</fullName>
    </submittedName>
</protein>
<dbReference type="Pfam" id="PF02254">
    <property type="entry name" value="TrkA_N"/>
    <property type="match status" value="1"/>
</dbReference>
<feature type="transmembrane region" description="Helical" evidence="11">
    <location>
        <begin position="53"/>
        <end position="72"/>
    </location>
</feature>
<dbReference type="Gene3D" id="3.40.50.720">
    <property type="entry name" value="NAD(P)-binding Rossmann-like Domain"/>
    <property type="match status" value="1"/>
</dbReference>
<sequence length="591" mass="63062">MSLLQQALVFLTAAVVAVPLFKKLGLGSVLGYLTAGMVIGPWGIGAVPDVESILHFSEFGVVLLLFIIGLELEPARLWALRRTVFGLGGAQVVGTGALLAGVGMATGLKPATAAVVGLGLSLSSTAFALQLLSEKNELPTPHGQASFGILLFQDLAVIPLLALLPLLGGNSDTPSAGPGWISALKGLGVLAGVIGAGRYLVRPVFRRVAAAHSQELFTATALLLVIGTAVLVNAVGLSMALGAFLAGVLLADSEFRHELEADIEPFKGLLLGLFFIAVGMSVNIGLIAASPLRVLVWVLGLVAIKALVLFGLGRWRLGNTESALSLALIISQGGEFAFVLFGLAVGLQVMNQALADLMVVTVSLSMAVTPVLFAAYTRWLRPRLRRKAPRAFDVSPQEDNPVLIAGFGRVGQVVGRLLRAKRIGFTALDISSENIDFLKRFGNNIHYGDASRLDLLRAARADKAKVFVLAIDNVEASLRTAQTVLQHFPHLTIFARARNRQHAYQLLNLGIKNVMRETWVSSLEMGGGVLEALGLTYSESQSALERLRQHDEDLLVATSPYHRDEKKLTEMAAQARKELESIFEQDARKSG</sequence>
<evidence type="ECO:0000259" key="12">
    <source>
        <dbReference type="PROSITE" id="PS51201"/>
    </source>
</evidence>
<keyword evidence="14" id="KW-1185">Reference proteome</keyword>
<dbReference type="Gene3D" id="1.20.1530.20">
    <property type="match status" value="1"/>
</dbReference>
<evidence type="ECO:0000313" key="14">
    <source>
        <dbReference type="Proteomes" id="UP001221838"/>
    </source>
</evidence>
<comment type="similarity">
    <text evidence="2">Belongs to the monovalent cation:proton antiporter 2 (CPA2) transporter (TC 2.A.37) family.</text>
</comment>
<feature type="transmembrane region" description="Helical" evidence="11">
    <location>
        <begin position="111"/>
        <end position="133"/>
    </location>
</feature>
<evidence type="ECO:0000313" key="13">
    <source>
        <dbReference type="EMBL" id="MDC0713675.1"/>
    </source>
</evidence>
<keyword evidence="10 11" id="KW-0472">Membrane</keyword>
<feature type="transmembrane region" description="Helical" evidence="11">
    <location>
        <begin position="268"/>
        <end position="288"/>
    </location>
</feature>
<name>A0ABT5DKM1_9BACT</name>